<dbReference type="Pfam" id="PF03600">
    <property type="entry name" value="CitMHS"/>
    <property type="match status" value="1"/>
</dbReference>
<dbReference type="EMBL" id="RHHQ01000008">
    <property type="protein sequence ID" value="RNB89885.1"/>
    <property type="molecule type" value="Genomic_DNA"/>
</dbReference>
<proteinExistence type="predicted"/>
<feature type="transmembrane region" description="Helical" evidence="6">
    <location>
        <begin position="236"/>
        <end position="252"/>
    </location>
</feature>
<name>A0A3M8DR13_9BACL</name>
<feature type="transmembrane region" description="Helical" evidence="6">
    <location>
        <begin position="352"/>
        <end position="373"/>
    </location>
</feature>
<dbReference type="NCBIfam" id="TIGR00784">
    <property type="entry name" value="citMHS"/>
    <property type="match status" value="1"/>
</dbReference>
<dbReference type="GO" id="GO:0015137">
    <property type="term" value="F:citrate transmembrane transporter activity"/>
    <property type="evidence" value="ECO:0007669"/>
    <property type="project" value="InterPro"/>
</dbReference>
<dbReference type="InterPro" id="IPR004680">
    <property type="entry name" value="Cit_transptr-like_dom"/>
</dbReference>
<protein>
    <submittedName>
        <fullName evidence="8">TRAP transporter large permease subunit</fullName>
    </submittedName>
</protein>
<keyword evidence="2" id="KW-0813">Transport</keyword>
<feature type="transmembrane region" description="Helical" evidence="6">
    <location>
        <begin position="55"/>
        <end position="79"/>
    </location>
</feature>
<evidence type="ECO:0000256" key="2">
    <source>
        <dbReference type="ARBA" id="ARBA00022448"/>
    </source>
</evidence>
<evidence type="ECO:0000256" key="6">
    <source>
        <dbReference type="SAM" id="Phobius"/>
    </source>
</evidence>
<feature type="transmembrane region" description="Helical" evidence="6">
    <location>
        <begin position="173"/>
        <end position="195"/>
    </location>
</feature>
<dbReference type="OrthoDB" id="5329450at2"/>
<reference evidence="8 9" key="1">
    <citation type="submission" date="2018-10" db="EMBL/GenBank/DDBJ databases">
        <title>Phylogenomics of Brevibacillus.</title>
        <authorList>
            <person name="Dunlap C."/>
        </authorList>
    </citation>
    <scope>NUCLEOTIDE SEQUENCE [LARGE SCALE GENOMIC DNA]</scope>
    <source>
        <strain evidence="8 9">JCM 15716</strain>
    </source>
</reference>
<feature type="transmembrane region" description="Helical" evidence="6">
    <location>
        <begin position="385"/>
        <end position="404"/>
    </location>
</feature>
<keyword evidence="9" id="KW-1185">Reference proteome</keyword>
<comment type="caution">
    <text evidence="8">The sequence shown here is derived from an EMBL/GenBank/DDBJ whole genome shotgun (WGS) entry which is preliminary data.</text>
</comment>
<keyword evidence="4 6" id="KW-1133">Transmembrane helix</keyword>
<evidence type="ECO:0000313" key="9">
    <source>
        <dbReference type="Proteomes" id="UP000271031"/>
    </source>
</evidence>
<evidence type="ECO:0000256" key="1">
    <source>
        <dbReference type="ARBA" id="ARBA00004141"/>
    </source>
</evidence>
<dbReference type="GO" id="GO:0015128">
    <property type="term" value="F:gluconate transmembrane transporter activity"/>
    <property type="evidence" value="ECO:0007669"/>
    <property type="project" value="InterPro"/>
</dbReference>
<dbReference type="Proteomes" id="UP000271031">
    <property type="component" value="Unassembled WGS sequence"/>
</dbReference>
<dbReference type="PANTHER" id="PTHR30354">
    <property type="entry name" value="GNT FAMILY GLUCONATE TRANSPORTER"/>
    <property type="match status" value="1"/>
</dbReference>
<gene>
    <name evidence="8" type="ORF">EDM56_12055</name>
</gene>
<feature type="transmembrane region" description="Helical" evidence="6">
    <location>
        <begin position="416"/>
        <end position="434"/>
    </location>
</feature>
<dbReference type="GO" id="GO:0005886">
    <property type="term" value="C:plasma membrane"/>
    <property type="evidence" value="ECO:0007669"/>
    <property type="project" value="TreeGrafter"/>
</dbReference>
<feature type="transmembrane region" description="Helical" evidence="6">
    <location>
        <begin position="136"/>
        <end position="153"/>
    </location>
</feature>
<evidence type="ECO:0000256" key="3">
    <source>
        <dbReference type="ARBA" id="ARBA00022692"/>
    </source>
</evidence>
<accession>A0A3M8DR13</accession>
<sequence length="436" mass="46880">MLAILGFVMIAIFMYLIMSNRLSALIALILIPLLTAIVSGFGGDVGKMMMDGIKSIAPTGVMLIFGILYFGIMIDTGLFDPLVSKTLKVVKGDPLKIVIGTALLALFVSLDGDGTTTFMIVVAALFPLYRQLGMNPLILTCVSIMASGVMNMLPWGGPTARVLSALHLDSSQVFVPLIPGMIVTALWVIFVAYVLGKKERKRLGHIKLPENLDQVGHERETAASAEAVSRIRRPKLLWFNMILTVALMISLITDLLPLTVLFVIGFAVALLVNYPNMADQKERISTHAGNALSVASMVFGAGIFTGILTGTGMVNAMADALVHVIPQSWGPHFPVITAITSVPFTFFMSNDAYYFGILPLLNEAAHVYGISSIEMGRASLIGQQVHLLSPLVPSTYLLVGMAGVNFGDHQKFTLKWALGSMVVMLITSLVIGVISL</sequence>
<organism evidence="8 9">
    <name type="scientific">Brevibacillus fluminis</name>
    <dbReference type="NCBI Taxonomy" id="511487"/>
    <lineage>
        <taxon>Bacteria</taxon>
        <taxon>Bacillati</taxon>
        <taxon>Bacillota</taxon>
        <taxon>Bacilli</taxon>
        <taxon>Bacillales</taxon>
        <taxon>Paenibacillaceae</taxon>
        <taxon>Brevibacillus</taxon>
    </lineage>
</organism>
<dbReference type="RefSeq" id="WP_122918138.1">
    <property type="nucleotide sequence ID" value="NZ_RHHQ01000008.1"/>
</dbReference>
<feature type="transmembrane region" description="Helical" evidence="6">
    <location>
        <begin position="22"/>
        <end position="43"/>
    </location>
</feature>
<feature type="transmembrane region" description="Helical" evidence="6">
    <location>
        <begin position="288"/>
        <end position="308"/>
    </location>
</feature>
<evidence type="ECO:0000256" key="5">
    <source>
        <dbReference type="ARBA" id="ARBA00023136"/>
    </source>
</evidence>
<evidence type="ECO:0000259" key="7">
    <source>
        <dbReference type="Pfam" id="PF03600"/>
    </source>
</evidence>
<dbReference type="InterPro" id="IPR014738">
    <property type="entry name" value="Citrate_transporter"/>
</dbReference>
<dbReference type="PANTHER" id="PTHR30354:SF26">
    <property type="entry name" value="TRANSPORTER, PUTATIVE-RELATED"/>
    <property type="match status" value="1"/>
</dbReference>
<dbReference type="AlphaFoldDB" id="A0A3M8DR13"/>
<dbReference type="InterPro" id="IPR003474">
    <property type="entry name" value="Glcn_transporter"/>
</dbReference>
<evidence type="ECO:0000256" key="4">
    <source>
        <dbReference type="ARBA" id="ARBA00022989"/>
    </source>
</evidence>
<comment type="subcellular location">
    <subcellularLocation>
        <location evidence="1">Membrane</location>
        <topology evidence="1">Multi-pass membrane protein</topology>
    </subcellularLocation>
</comment>
<feature type="domain" description="Citrate transporter-like" evidence="7">
    <location>
        <begin position="14"/>
        <end position="382"/>
    </location>
</feature>
<evidence type="ECO:0000313" key="8">
    <source>
        <dbReference type="EMBL" id="RNB89885.1"/>
    </source>
</evidence>
<keyword evidence="5 6" id="KW-0472">Membrane</keyword>
<feature type="transmembrane region" description="Helical" evidence="6">
    <location>
        <begin position="99"/>
        <end position="129"/>
    </location>
</feature>
<keyword evidence="3 6" id="KW-0812">Transmembrane</keyword>
<feature type="transmembrane region" description="Helical" evidence="6">
    <location>
        <begin position="258"/>
        <end position="276"/>
    </location>
</feature>